<sequence>MPADFDAAYWAPAVGSVTSFNLTGLTVSPFGNGLLLAFITAFSAISAPTATWDSGGTNQAMTLVTSQANVGATVTTYMFRLVNPTPGKKTLAFSWTTASSNIGFMASSWVGVNQGAPTYTVVPGNGTSTTPNTTVFNVNAGDIATALLQTSTHSLLNVGNTPILVESSFGTGQNYTKTGGASVTLSGTASGSDNWISIGLAISAAEGGNSIDIRKVRSGGWDW</sequence>
<evidence type="ECO:0000313" key="2">
    <source>
        <dbReference type="Proteomes" id="UP000567293"/>
    </source>
</evidence>
<proteinExistence type="predicted"/>
<evidence type="ECO:0000313" key="1">
    <source>
        <dbReference type="EMBL" id="MBA0083741.1"/>
    </source>
</evidence>
<name>A0A7V8NLX0_9BACT</name>
<gene>
    <name evidence="1" type="ORF">HRJ53_01980</name>
</gene>
<keyword evidence="2" id="KW-1185">Reference proteome</keyword>
<dbReference type="EMBL" id="JACDQQ010000201">
    <property type="protein sequence ID" value="MBA0083741.1"/>
    <property type="molecule type" value="Genomic_DNA"/>
</dbReference>
<comment type="caution">
    <text evidence="1">The sequence shown here is derived from an EMBL/GenBank/DDBJ whole genome shotgun (WGS) entry which is preliminary data.</text>
</comment>
<dbReference type="Proteomes" id="UP000567293">
    <property type="component" value="Unassembled WGS sequence"/>
</dbReference>
<dbReference type="AlphaFoldDB" id="A0A7V8NLX0"/>
<organism evidence="1 2">
    <name type="scientific">Candidatus Acidiferrum panamense</name>
    <dbReference type="NCBI Taxonomy" id="2741543"/>
    <lineage>
        <taxon>Bacteria</taxon>
        <taxon>Pseudomonadati</taxon>
        <taxon>Acidobacteriota</taxon>
        <taxon>Terriglobia</taxon>
        <taxon>Candidatus Acidiferrales</taxon>
        <taxon>Candidatus Acidiferrum</taxon>
    </lineage>
</organism>
<reference evidence="1" key="1">
    <citation type="submission" date="2020-06" db="EMBL/GenBank/DDBJ databases">
        <title>Legume-microbial interactions unlock mineral nutrients during tropical forest succession.</title>
        <authorList>
            <person name="Epihov D.Z."/>
        </authorList>
    </citation>
    <scope>NUCLEOTIDE SEQUENCE [LARGE SCALE GENOMIC DNA]</scope>
    <source>
        <strain evidence="1">Pan2503</strain>
    </source>
</reference>
<protein>
    <submittedName>
        <fullName evidence="1">Uncharacterized protein</fullName>
    </submittedName>
</protein>
<accession>A0A7V8NLX0</accession>